<gene>
    <name evidence="3" type="ORF">DEBURN_LOCUS9548</name>
</gene>
<dbReference type="Proteomes" id="UP000789706">
    <property type="component" value="Unassembled WGS sequence"/>
</dbReference>
<evidence type="ECO:0000256" key="1">
    <source>
        <dbReference type="SAM" id="MobiDB-lite"/>
    </source>
</evidence>
<dbReference type="PROSITE" id="PS50878">
    <property type="entry name" value="RT_POL"/>
    <property type="match status" value="1"/>
</dbReference>
<proteinExistence type="predicted"/>
<evidence type="ECO:0000259" key="2">
    <source>
        <dbReference type="PROSITE" id="PS50878"/>
    </source>
</evidence>
<evidence type="ECO:0000313" key="4">
    <source>
        <dbReference type="Proteomes" id="UP000789706"/>
    </source>
</evidence>
<dbReference type="PANTHER" id="PTHR21301:SF10">
    <property type="entry name" value="REVERSE TRANSCRIPTASE DOMAIN-CONTAINING PROTEIN"/>
    <property type="match status" value="1"/>
</dbReference>
<dbReference type="AlphaFoldDB" id="A0A9N9CFG9"/>
<dbReference type="InterPro" id="IPR000477">
    <property type="entry name" value="RT_dom"/>
</dbReference>
<organism evidence="3 4">
    <name type="scientific">Diversispora eburnea</name>
    <dbReference type="NCBI Taxonomy" id="1213867"/>
    <lineage>
        <taxon>Eukaryota</taxon>
        <taxon>Fungi</taxon>
        <taxon>Fungi incertae sedis</taxon>
        <taxon>Mucoromycota</taxon>
        <taxon>Glomeromycotina</taxon>
        <taxon>Glomeromycetes</taxon>
        <taxon>Diversisporales</taxon>
        <taxon>Diversisporaceae</taxon>
        <taxon>Diversispora</taxon>
    </lineage>
</organism>
<dbReference type="EMBL" id="CAJVPK010001899">
    <property type="protein sequence ID" value="CAG8601609.1"/>
    <property type="molecule type" value="Genomic_DNA"/>
</dbReference>
<feature type="compositionally biased region" description="Low complexity" evidence="1">
    <location>
        <begin position="1155"/>
        <end position="1166"/>
    </location>
</feature>
<dbReference type="InterPro" id="IPR043502">
    <property type="entry name" value="DNA/RNA_pol_sf"/>
</dbReference>
<reference evidence="3" key="1">
    <citation type="submission" date="2021-06" db="EMBL/GenBank/DDBJ databases">
        <authorList>
            <person name="Kallberg Y."/>
            <person name="Tangrot J."/>
            <person name="Rosling A."/>
        </authorList>
    </citation>
    <scope>NUCLEOTIDE SEQUENCE</scope>
    <source>
        <strain evidence="3">AZ414A</strain>
    </source>
</reference>
<dbReference type="OrthoDB" id="2447884at2759"/>
<comment type="caution">
    <text evidence="3">The sequence shown here is derived from an EMBL/GenBank/DDBJ whole genome shotgun (WGS) entry which is preliminary data.</text>
</comment>
<dbReference type="PANTHER" id="PTHR21301">
    <property type="entry name" value="REVERSE TRANSCRIPTASE"/>
    <property type="match status" value="1"/>
</dbReference>
<name>A0A9N9CFG9_9GLOM</name>
<dbReference type="SUPFAM" id="SSF56672">
    <property type="entry name" value="DNA/RNA polymerases"/>
    <property type="match status" value="1"/>
</dbReference>
<feature type="region of interest" description="Disordered" evidence="1">
    <location>
        <begin position="1112"/>
        <end position="1166"/>
    </location>
</feature>
<keyword evidence="4" id="KW-1185">Reference proteome</keyword>
<accession>A0A9N9CFG9</accession>
<evidence type="ECO:0000313" key="3">
    <source>
        <dbReference type="EMBL" id="CAG8601609.1"/>
    </source>
</evidence>
<feature type="domain" description="Reverse transcriptase" evidence="2">
    <location>
        <begin position="496"/>
        <end position="748"/>
    </location>
</feature>
<sequence>MSSSNNIAASSSVAAAAIGVTFYDEAGTQSTLANAAIARISPPDVVEEHPLLKQYKSIAKNAYAGLCKFTKKVADITESKPGFLHSLDFKFEGNMKREDLTALNLHCHNIALPYALEPLSKKVTHFRTKLTMLPEQFADEMKASFWNAASQDDPKKVGSLETFEFSRDQTVLVDNNIKMLTNFITMLKVKATASLVSDSCSNIMTEIIDYHFCIDWPHVDLLVFSDSDEEEEKLYRWRKYGSRHSGSRTICHNKTAIAPKKKTKTIEILPSKVALRQRRRRERKGAKENSIFPEEAQRFKNEGLPNQKRSKKKVFVNNVSSLSDNLIPSYVYSLLNKGANFQLTYPCSIRQAAKSWSTSLQEFYQKAEQGESGGEKINKLKKLENIIYCINFNLFNKIPLFNRKYQNVFKFNLNCERVFRWTIANKVYVVLADKNLGLTLVNQDWYKQQMSKFMNDKTRFEFVPGGNNIKPWIKYQFDRLKTIIHDANKDRVNCTPLFADVWDENALSIPQIYGLVKVHKSPMGMRFISPVHNWINTKAAKWVAAKLQPFVDECNSYVLENSLALLNFQHDYFPRNAQMQTADITDMYNNIGQRDAISIISAYLKVIKSSFSFDANDINFIMSLIQWVFNSSYVFYDKKYYLQRKGLPMGSPLSPVVANLFMIAREYVTFNNFEVTLRSYSGMTINYFRYLDDVFIISVPPSHKKDNDEYNKRVDLFYKTPGCTFLNNIEENNSDLTNTNIKFEGGPVISEFDVGINFLDLNIKWVPVKGSKRKTLKFSLYDKPMNKHIYTDPQTFYPPKYIFNWIQGENIRLIRNNDDYKTFLNALQSFKYFLSRRSYPNDRINEKLLLNDYRDRSDLLTGLKPHQERREAIRFRSAIIGTDTMQRKWVITPLDNNSARPLVHSGLSSIVRGYQAITPDSNCQYLFPIRKGRSIYSSLSKALKSPFFGRAWISTPPGIAQKGNSPKADVIYPFLEITCLGSTLTLEILYVDLKSRRPMNGRHISSTAEFPVSEICFSGTGSSGTFRFRENSLPAVSTYLPLFSTTIKLLEEERNFETTTTSPFISNILEPPESTLLYPSSLYFSSSQSSTVPRQVNPDTWTTNLTQQIKGGDYFGSPKLKRTTSDIGTSKQKQKQKEKSIEHSPTISYFDNTDHNSSNSSSDSNN</sequence>
<feature type="non-terminal residue" evidence="3">
    <location>
        <position position="1"/>
    </location>
</feature>
<protein>
    <submittedName>
        <fullName evidence="3">11703_t:CDS:1</fullName>
    </submittedName>
</protein>